<dbReference type="Pfam" id="PF11026">
    <property type="entry name" value="DUF2721"/>
    <property type="match status" value="1"/>
</dbReference>
<protein>
    <recommendedName>
        <fullName evidence="4">DUF2721 domain-containing protein</fullName>
    </recommendedName>
</protein>
<keyword evidence="1" id="KW-1133">Transmembrane helix</keyword>
<evidence type="ECO:0000313" key="3">
    <source>
        <dbReference type="Proteomes" id="UP000445000"/>
    </source>
</evidence>
<gene>
    <name evidence="2" type="ORF">GCM10011487_10390</name>
</gene>
<feature type="transmembrane region" description="Helical" evidence="1">
    <location>
        <begin position="12"/>
        <end position="35"/>
    </location>
</feature>
<keyword evidence="3" id="KW-1185">Reference proteome</keyword>
<proteinExistence type="predicted"/>
<keyword evidence="1" id="KW-0812">Transmembrane</keyword>
<evidence type="ECO:0008006" key="4">
    <source>
        <dbReference type="Google" id="ProtNLM"/>
    </source>
</evidence>
<evidence type="ECO:0000256" key="1">
    <source>
        <dbReference type="SAM" id="Phobius"/>
    </source>
</evidence>
<accession>A0A829Y725</accession>
<keyword evidence="1" id="KW-0472">Membrane</keyword>
<organism evidence="2 3">
    <name type="scientific">Steroidobacter agaridevorans</name>
    <dbReference type="NCBI Taxonomy" id="2695856"/>
    <lineage>
        <taxon>Bacteria</taxon>
        <taxon>Pseudomonadati</taxon>
        <taxon>Pseudomonadota</taxon>
        <taxon>Gammaproteobacteria</taxon>
        <taxon>Steroidobacterales</taxon>
        <taxon>Steroidobacteraceae</taxon>
        <taxon>Steroidobacter</taxon>
    </lineage>
</organism>
<name>A0A829Y725_9GAMM</name>
<dbReference type="InterPro" id="IPR021279">
    <property type="entry name" value="DUF2721"/>
</dbReference>
<feature type="transmembrane region" description="Helical" evidence="1">
    <location>
        <begin position="81"/>
        <end position="101"/>
    </location>
</feature>
<evidence type="ECO:0000313" key="2">
    <source>
        <dbReference type="EMBL" id="GFE79039.1"/>
    </source>
</evidence>
<dbReference type="Proteomes" id="UP000445000">
    <property type="component" value="Unassembled WGS sequence"/>
</dbReference>
<dbReference type="AlphaFoldDB" id="A0A829Y725"/>
<sequence length="168" mass="17915">MLDTAPHIANLAQVIQLAVAPVFLLAGVGTTLNALATRVGRIIDRARTLEDRLMHVSPEQAEEYHKLLRVLSKRATLVNRAIGLSVTCGFLVSLVVAALFISSSMGINLDAPIAITFVIALACLAMGLIYFLREVILATNSLTFGGVRPTHLEVNKSGSVAKTPVAKE</sequence>
<dbReference type="RefSeq" id="WP_161810862.1">
    <property type="nucleotide sequence ID" value="NZ_BLJN01000001.1"/>
</dbReference>
<feature type="transmembrane region" description="Helical" evidence="1">
    <location>
        <begin position="113"/>
        <end position="132"/>
    </location>
</feature>
<dbReference type="EMBL" id="BLJN01000001">
    <property type="protein sequence ID" value="GFE79039.1"/>
    <property type="molecule type" value="Genomic_DNA"/>
</dbReference>
<comment type="caution">
    <text evidence="2">The sequence shown here is derived from an EMBL/GenBank/DDBJ whole genome shotgun (WGS) entry which is preliminary data.</text>
</comment>
<reference evidence="3" key="1">
    <citation type="submission" date="2020-01" db="EMBL/GenBank/DDBJ databases">
        <title>'Steroidobacter agaridevorans' sp. nov., agar-degrading bacteria isolated from rhizosphere soils.</title>
        <authorList>
            <person name="Ikenaga M."/>
            <person name="Kataoka M."/>
            <person name="Murouchi A."/>
            <person name="Katsuragi S."/>
            <person name="Sakai M."/>
        </authorList>
    </citation>
    <scope>NUCLEOTIDE SEQUENCE [LARGE SCALE GENOMIC DNA]</scope>
    <source>
        <strain evidence="3">YU21-B</strain>
    </source>
</reference>